<reference evidence="3" key="1">
    <citation type="submission" date="2016-08" db="EMBL/GenBank/DDBJ databases">
        <title>Complete genome sequence of the organohalide-respiring Epsilonproteobacterium Sulfurospirillum halorespirans.</title>
        <authorList>
            <person name="Goris T."/>
            <person name="Zimmermann J."/>
            <person name="Schenz B."/>
            <person name="Lemos M."/>
            <person name="Hackermueller J."/>
            <person name="Diekert G."/>
        </authorList>
    </citation>
    <scope>NUCLEOTIDE SEQUENCE [LARGE SCALE GENOMIC DNA]</scope>
    <source>
        <strain>DSM 13726</strain>
        <strain evidence="3">PCE-M2</strain>
    </source>
</reference>
<feature type="compositionally biased region" description="Acidic residues" evidence="1">
    <location>
        <begin position="199"/>
        <end position="214"/>
    </location>
</feature>
<accession>A0A1D7THE5</accession>
<dbReference type="RefSeq" id="WP_069477306.1">
    <property type="nucleotide sequence ID" value="NZ_CP017111.1"/>
</dbReference>
<dbReference type="KEGG" id="shal:SHALO_0581"/>
<proteinExistence type="predicted"/>
<dbReference type="STRING" id="1193502.SHALO_0581"/>
<dbReference type="EMBL" id="CP017111">
    <property type="protein sequence ID" value="AOO64370.1"/>
    <property type="molecule type" value="Genomic_DNA"/>
</dbReference>
<gene>
    <name evidence="2" type="ORF">SHALO_0581</name>
</gene>
<feature type="region of interest" description="Disordered" evidence="1">
    <location>
        <begin position="194"/>
        <end position="214"/>
    </location>
</feature>
<name>A0A1D7THE5_9BACT</name>
<dbReference type="PATRIC" id="fig|1193502.14.peg.590"/>
<evidence type="ECO:0000313" key="3">
    <source>
        <dbReference type="Proteomes" id="UP000094609"/>
    </source>
</evidence>
<evidence type="ECO:0000256" key="1">
    <source>
        <dbReference type="SAM" id="MobiDB-lite"/>
    </source>
</evidence>
<evidence type="ECO:0000313" key="2">
    <source>
        <dbReference type="EMBL" id="AOO64370.1"/>
    </source>
</evidence>
<protein>
    <submittedName>
        <fullName evidence="2">Uncharacterized protein</fullName>
    </submittedName>
</protein>
<sequence length="361" mass="41533">MGIRTVLQKKFQNLFVAVVLSETECTLRCKVLKEGAITRTFTKTFTLSPPLDALDKNLENYLMNLQDEYQFVYIAFLLGSLGQGAISGTGNSAFSKHSVDMQNVYNVALFNQWSAYASFIEIKWAKNLFSEVGLDFIYSPFILLSDFVVSQKLKNKPTCYILNCQDFFILAIFEERQLHFGAFFKTQTDTAFTHSNDMNDWENEQEEEGVIDSPEEMSEMATANDDEEAQEEGIEELSELGELSELEDIDDLRSTDSFSDVNDRSLSQLRGMDVLKDEDISLELYGRDLLVYKYLKTALEEYYHNPLYVSEFIDEIIIFDGYEISSDLIHQLEDELMMDVEIHKVDVSDRMCDIAIKEVFK</sequence>
<dbReference type="Proteomes" id="UP000094609">
    <property type="component" value="Chromosome"/>
</dbReference>
<dbReference type="AlphaFoldDB" id="A0A1D7THE5"/>
<keyword evidence="3" id="KW-1185">Reference proteome</keyword>
<organism evidence="2 3">
    <name type="scientific">Sulfurospirillum halorespirans DSM 13726</name>
    <dbReference type="NCBI Taxonomy" id="1193502"/>
    <lineage>
        <taxon>Bacteria</taxon>
        <taxon>Pseudomonadati</taxon>
        <taxon>Campylobacterota</taxon>
        <taxon>Epsilonproteobacteria</taxon>
        <taxon>Campylobacterales</taxon>
        <taxon>Sulfurospirillaceae</taxon>
        <taxon>Sulfurospirillum</taxon>
    </lineage>
</organism>